<dbReference type="GO" id="GO:0006040">
    <property type="term" value="P:amino sugar metabolic process"/>
    <property type="evidence" value="ECO:0007669"/>
    <property type="project" value="InterPro"/>
</dbReference>
<dbReference type="PANTHER" id="PTHR30605:SF0">
    <property type="entry name" value="ANHYDRO-N-ACETYLMURAMIC ACID KINASE"/>
    <property type="match status" value="1"/>
</dbReference>
<dbReference type="EMBL" id="BHXQ01000002">
    <property type="protein sequence ID" value="GCC50745.1"/>
    <property type="molecule type" value="Genomic_DNA"/>
</dbReference>
<keyword evidence="1" id="KW-0808">Transferase</keyword>
<organism evidence="1 2">
    <name type="scientific">Chryseotalea sanaruensis</name>
    <dbReference type="NCBI Taxonomy" id="2482724"/>
    <lineage>
        <taxon>Bacteria</taxon>
        <taxon>Pseudomonadati</taxon>
        <taxon>Bacteroidota</taxon>
        <taxon>Cytophagia</taxon>
        <taxon>Cytophagales</taxon>
        <taxon>Chryseotaleaceae</taxon>
        <taxon>Chryseotalea</taxon>
    </lineage>
</organism>
<dbReference type="GO" id="GO:0005524">
    <property type="term" value="F:ATP binding"/>
    <property type="evidence" value="ECO:0007669"/>
    <property type="project" value="InterPro"/>
</dbReference>
<dbReference type="GO" id="GO:0016773">
    <property type="term" value="F:phosphotransferase activity, alcohol group as acceptor"/>
    <property type="evidence" value="ECO:0007669"/>
    <property type="project" value="InterPro"/>
</dbReference>
<keyword evidence="2" id="KW-1185">Reference proteome</keyword>
<dbReference type="PANTHER" id="PTHR30605">
    <property type="entry name" value="ANHYDRO-N-ACETYLMURAMIC ACID KINASE"/>
    <property type="match status" value="1"/>
</dbReference>
<sequence>MSNIKSKDSVAKYKVIGLMSGTSLDGLDIALCVFNKHETGKWSFSIEIAETIRYAKNWQKLLSSAHQVKAEELLILNTAYGRLIGEEVTNFIAKNKIKGVDFIASHGHTIFHQPQKGFTFQLGNGNALHQASNLPTIWDFRTMDVALGGEGAPLVPIGDQLLFADYDVCLNLGGIANLSTEQKSKRIAYDICYTNMTLNYLAQKNNKAFDKNGGMASDGQVHVGLLKALSKVYATLRKPRPSLSREIFEKQIKPLLDNEKINLKDRLRTVTESMAAEIISAIGTEKEKNVLITGGGAHNSFLLYRLVELGGDQLRFIKPDDPIVNFKEALVFAFLGVLKVRGEENVLKSVTGALKNSSSGVMTGF</sequence>
<dbReference type="Gene3D" id="3.30.420.40">
    <property type="match status" value="2"/>
</dbReference>
<evidence type="ECO:0000313" key="1">
    <source>
        <dbReference type="EMBL" id="GCC50745.1"/>
    </source>
</evidence>
<dbReference type="Pfam" id="PF03702">
    <property type="entry name" value="AnmK"/>
    <property type="match status" value="1"/>
</dbReference>
<dbReference type="GO" id="GO:0009254">
    <property type="term" value="P:peptidoglycan turnover"/>
    <property type="evidence" value="ECO:0007669"/>
    <property type="project" value="InterPro"/>
</dbReference>
<dbReference type="InterPro" id="IPR043129">
    <property type="entry name" value="ATPase_NBD"/>
</dbReference>
<reference evidence="1 2" key="1">
    <citation type="submission" date="2018-11" db="EMBL/GenBank/DDBJ databases">
        <title>Chryseotalea sanarue gen. nov., sp., nov., a member of the family Cytophagaceae, isolated from a brackish lake in Hamamatsu Japan.</title>
        <authorList>
            <person name="Maejima Y."/>
            <person name="Iino T."/>
            <person name="Muraguchi Y."/>
            <person name="Fukuda K."/>
            <person name="Ohkuma M."/>
            <person name="Moriuchi R."/>
            <person name="Dohra H."/>
            <person name="Kimbara K."/>
            <person name="Shintani M."/>
        </authorList>
    </citation>
    <scope>NUCLEOTIDE SEQUENCE [LARGE SCALE GENOMIC DNA]</scope>
    <source>
        <strain evidence="1 2">Ys</strain>
    </source>
</reference>
<dbReference type="SUPFAM" id="SSF53067">
    <property type="entry name" value="Actin-like ATPase domain"/>
    <property type="match status" value="1"/>
</dbReference>
<dbReference type="InterPro" id="IPR005338">
    <property type="entry name" value="Anhydro_N_Ac-Mur_kinase"/>
</dbReference>
<dbReference type="RefSeq" id="WP_127121414.1">
    <property type="nucleotide sequence ID" value="NZ_BHXQ01000002.1"/>
</dbReference>
<keyword evidence="1" id="KW-0418">Kinase</keyword>
<comment type="caution">
    <text evidence="1">The sequence shown here is derived from an EMBL/GenBank/DDBJ whole genome shotgun (WGS) entry which is preliminary data.</text>
</comment>
<proteinExistence type="predicted"/>
<dbReference type="Proteomes" id="UP000288227">
    <property type="component" value="Unassembled WGS sequence"/>
</dbReference>
<accession>A0A401U783</accession>
<name>A0A401U783_9BACT</name>
<dbReference type="OrthoDB" id="9763949at2"/>
<protein>
    <submittedName>
        <fullName evidence="1">Anhydro-N-acetylmuramic acid kinase</fullName>
    </submittedName>
</protein>
<dbReference type="GO" id="GO:0016301">
    <property type="term" value="F:kinase activity"/>
    <property type="evidence" value="ECO:0007669"/>
    <property type="project" value="UniProtKB-KW"/>
</dbReference>
<dbReference type="AlphaFoldDB" id="A0A401U783"/>
<evidence type="ECO:0000313" key="2">
    <source>
        <dbReference type="Proteomes" id="UP000288227"/>
    </source>
</evidence>
<gene>
    <name evidence="1" type="ORF">SanaruYs_09630</name>
</gene>